<dbReference type="EC" id="3.1.1.74" evidence="2"/>
<dbReference type="PANTHER" id="PTHR48250:SF2">
    <property type="entry name" value="CUTINASE"/>
    <property type="match status" value="1"/>
</dbReference>
<comment type="catalytic activity">
    <reaction evidence="7">
        <text>cutin + H2O = cutin monomers.</text>
        <dbReference type="EC" id="3.1.1.74"/>
    </reaction>
</comment>
<feature type="active site" evidence="8">
    <location>
        <position position="243"/>
    </location>
</feature>
<dbReference type="RefSeq" id="XP_056550511.1">
    <property type="nucleotide sequence ID" value="XM_056704551.1"/>
</dbReference>
<dbReference type="GO" id="GO:0050525">
    <property type="term" value="F:cutinase activity"/>
    <property type="evidence" value="ECO:0007669"/>
    <property type="project" value="UniProtKB-EC"/>
</dbReference>
<evidence type="ECO:0000256" key="3">
    <source>
        <dbReference type="ARBA" id="ARBA00022487"/>
    </source>
</evidence>
<dbReference type="GeneID" id="81443730"/>
<evidence type="ECO:0000256" key="5">
    <source>
        <dbReference type="ARBA" id="ARBA00022801"/>
    </source>
</evidence>
<dbReference type="OrthoDB" id="3225429at2759"/>
<keyword evidence="12" id="KW-1185">Reference proteome</keyword>
<feature type="signal peptide" evidence="10">
    <location>
        <begin position="1"/>
        <end position="20"/>
    </location>
</feature>
<sequence>MKASLTLCLVASSLAVHTAATEPSSGNTILSAFLPHDIPSIPLGCLTLPHELPQPSGLSIPSDLPIPIALPVATHFPSPSGHPEPTGFHRQARRQLFGITENDVTTNTGCQPLTFIFARGTGELGNMGTVVGPPVASALSSLTGGKVTIQGVNYDASIVGDATAGADGGPTMAKYVTQALQQCPNTKVVLGGYSEGAMVVHNAANSLSEGQVAAAVLFGDPFKMFGVGKLSASQVKEFCALGDPVCENGFNILAHVSYGTDANTAAQFLVQAAGISSS</sequence>
<dbReference type="InterPro" id="IPR029058">
    <property type="entry name" value="AB_hydrolase_fold"/>
</dbReference>
<keyword evidence="4 10" id="KW-0732">Signal</keyword>
<feature type="disulfide bond" evidence="9">
    <location>
        <begin position="110"/>
        <end position="183"/>
    </location>
</feature>
<dbReference type="SMART" id="SM01110">
    <property type="entry name" value="Cutinase"/>
    <property type="match status" value="1"/>
</dbReference>
<evidence type="ECO:0000256" key="10">
    <source>
        <dbReference type="SAM" id="SignalP"/>
    </source>
</evidence>
<feature type="active site" description="Nucleophile" evidence="8">
    <location>
        <position position="194"/>
    </location>
</feature>
<evidence type="ECO:0000313" key="11">
    <source>
        <dbReference type="EMBL" id="KAJ5359225.1"/>
    </source>
</evidence>
<dbReference type="GO" id="GO:0016052">
    <property type="term" value="P:carbohydrate catabolic process"/>
    <property type="evidence" value="ECO:0007669"/>
    <property type="project" value="TreeGrafter"/>
</dbReference>
<feature type="active site" description="Proton donor/acceptor" evidence="8">
    <location>
        <position position="255"/>
    </location>
</feature>
<dbReference type="GO" id="GO:0072330">
    <property type="term" value="P:monocarboxylic acid biosynthetic process"/>
    <property type="evidence" value="ECO:0007669"/>
    <property type="project" value="UniProtKB-ARBA"/>
</dbReference>
<dbReference type="Pfam" id="PF01083">
    <property type="entry name" value="Cutinase"/>
    <property type="match status" value="1"/>
</dbReference>
<comment type="caution">
    <text evidence="11">The sequence shown here is derived from an EMBL/GenBank/DDBJ whole genome shotgun (WGS) entry which is preliminary data.</text>
</comment>
<organism evidence="11 12">
    <name type="scientific">Penicillium cataractarum</name>
    <dbReference type="NCBI Taxonomy" id="2100454"/>
    <lineage>
        <taxon>Eukaryota</taxon>
        <taxon>Fungi</taxon>
        <taxon>Dikarya</taxon>
        <taxon>Ascomycota</taxon>
        <taxon>Pezizomycotina</taxon>
        <taxon>Eurotiomycetes</taxon>
        <taxon>Eurotiomycetidae</taxon>
        <taxon>Eurotiales</taxon>
        <taxon>Aspergillaceae</taxon>
        <taxon>Penicillium</taxon>
    </lineage>
</organism>
<reference evidence="11" key="2">
    <citation type="journal article" date="2023" name="IMA Fungus">
        <title>Comparative genomic study of the Penicillium genus elucidates a diverse pangenome and 15 lateral gene transfer events.</title>
        <authorList>
            <person name="Petersen C."/>
            <person name="Sorensen T."/>
            <person name="Nielsen M.R."/>
            <person name="Sondergaard T.E."/>
            <person name="Sorensen J.L."/>
            <person name="Fitzpatrick D.A."/>
            <person name="Frisvad J.C."/>
            <person name="Nielsen K.L."/>
        </authorList>
    </citation>
    <scope>NUCLEOTIDE SEQUENCE</scope>
    <source>
        <strain evidence="11">IBT 29864</strain>
    </source>
</reference>
<evidence type="ECO:0000256" key="9">
    <source>
        <dbReference type="PIRSR" id="PIRSR611150-2"/>
    </source>
</evidence>
<evidence type="ECO:0000313" key="12">
    <source>
        <dbReference type="Proteomes" id="UP001147782"/>
    </source>
</evidence>
<keyword evidence="6 9" id="KW-1015">Disulfide bond</keyword>
<name>A0A9W9RFG8_9EURO</name>
<comment type="similarity">
    <text evidence="1">Belongs to the cutinase family.</text>
</comment>
<dbReference type="GO" id="GO:0017000">
    <property type="term" value="P:antibiotic biosynthetic process"/>
    <property type="evidence" value="ECO:0007669"/>
    <property type="project" value="UniProtKB-ARBA"/>
</dbReference>
<evidence type="ECO:0000256" key="6">
    <source>
        <dbReference type="ARBA" id="ARBA00023157"/>
    </source>
</evidence>
<evidence type="ECO:0000256" key="1">
    <source>
        <dbReference type="ARBA" id="ARBA00007534"/>
    </source>
</evidence>
<dbReference type="EMBL" id="JAPZBS010000009">
    <property type="protein sequence ID" value="KAJ5359225.1"/>
    <property type="molecule type" value="Genomic_DNA"/>
</dbReference>
<feature type="disulfide bond" evidence="9">
    <location>
        <begin position="239"/>
        <end position="246"/>
    </location>
</feature>
<feature type="chain" id="PRO_5040779592" description="cutinase" evidence="10">
    <location>
        <begin position="21"/>
        <end position="278"/>
    </location>
</feature>
<evidence type="ECO:0000256" key="2">
    <source>
        <dbReference type="ARBA" id="ARBA00013095"/>
    </source>
</evidence>
<dbReference type="GO" id="GO:0005576">
    <property type="term" value="C:extracellular region"/>
    <property type="evidence" value="ECO:0007669"/>
    <property type="project" value="InterPro"/>
</dbReference>
<evidence type="ECO:0000256" key="4">
    <source>
        <dbReference type="ARBA" id="ARBA00022729"/>
    </source>
</evidence>
<dbReference type="PANTHER" id="PTHR48250">
    <property type="entry name" value="CUTINASE 2-RELATED"/>
    <property type="match status" value="1"/>
</dbReference>
<protein>
    <recommendedName>
        <fullName evidence="2">cutinase</fullName>
        <ecNumber evidence="2">3.1.1.74</ecNumber>
    </recommendedName>
</protein>
<accession>A0A9W9RFG8</accession>
<dbReference type="Proteomes" id="UP001147782">
    <property type="component" value="Unassembled WGS sequence"/>
</dbReference>
<keyword evidence="5" id="KW-0378">Hydrolase</keyword>
<dbReference type="InterPro" id="IPR011150">
    <property type="entry name" value="Cutinase_monf"/>
</dbReference>
<reference evidence="11" key="1">
    <citation type="submission" date="2022-11" db="EMBL/GenBank/DDBJ databases">
        <authorList>
            <person name="Petersen C."/>
        </authorList>
    </citation>
    <scope>NUCLEOTIDE SEQUENCE</scope>
    <source>
        <strain evidence="11">IBT 29864</strain>
    </source>
</reference>
<dbReference type="InterPro" id="IPR000675">
    <property type="entry name" value="Cutinase/axe"/>
</dbReference>
<gene>
    <name evidence="11" type="ORF">N7496_011638</name>
</gene>
<dbReference type="AlphaFoldDB" id="A0A9W9RFG8"/>
<proteinExistence type="inferred from homology"/>
<evidence type="ECO:0000256" key="8">
    <source>
        <dbReference type="PIRSR" id="PIRSR611150-1"/>
    </source>
</evidence>
<dbReference type="Gene3D" id="3.40.50.1820">
    <property type="entry name" value="alpha/beta hydrolase"/>
    <property type="match status" value="1"/>
</dbReference>
<keyword evidence="3" id="KW-0719">Serine esterase</keyword>
<evidence type="ECO:0000256" key="7">
    <source>
        <dbReference type="ARBA" id="ARBA00034045"/>
    </source>
</evidence>
<dbReference type="SUPFAM" id="SSF53474">
    <property type="entry name" value="alpha/beta-Hydrolases"/>
    <property type="match status" value="1"/>
</dbReference>